<comment type="subcellular location">
    <subcellularLocation>
        <location evidence="1">Nucleus</location>
    </subcellularLocation>
</comment>
<dbReference type="PROSITE" id="PS50217">
    <property type="entry name" value="BZIP"/>
    <property type="match status" value="1"/>
</dbReference>
<keyword evidence="3" id="KW-0805">Transcription regulation</keyword>
<dbReference type="PANTHER" id="PTHR22952:SF433">
    <property type="entry name" value="PROTEIN FD"/>
    <property type="match status" value="1"/>
</dbReference>
<protein>
    <recommendedName>
        <fullName evidence="8">BZIP domain-containing protein</fullName>
    </recommendedName>
</protein>
<proteinExistence type="predicted"/>
<dbReference type="EMBL" id="PYDT01000010">
    <property type="protein sequence ID" value="THU47925.1"/>
    <property type="molecule type" value="Genomic_DNA"/>
</dbReference>
<dbReference type="CDD" id="cd14707">
    <property type="entry name" value="bZIP_plant_BZIP46"/>
    <property type="match status" value="1"/>
</dbReference>
<dbReference type="PANTHER" id="PTHR22952">
    <property type="entry name" value="CAMP-RESPONSE ELEMENT BINDING PROTEIN-RELATED"/>
    <property type="match status" value="1"/>
</dbReference>
<evidence type="ECO:0000256" key="4">
    <source>
        <dbReference type="ARBA" id="ARBA00023125"/>
    </source>
</evidence>
<dbReference type="FunFam" id="1.20.5.170:FF:000036">
    <property type="entry name" value="ABSCISIC ACID-INSENSITIVE 5-like protein 2"/>
    <property type="match status" value="1"/>
</dbReference>
<keyword evidence="4" id="KW-0238">DNA-binding</keyword>
<dbReference type="GO" id="GO:0003700">
    <property type="term" value="F:DNA-binding transcription factor activity"/>
    <property type="evidence" value="ECO:0007669"/>
    <property type="project" value="InterPro"/>
</dbReference>
<sequence>MPVRNMEEVWKDISLSTLHQDVPSTPVLAFHPATTISSFRAVMLQDFIADAFKAENRAPPPSTHSPPASLSPTSDNSRQFFGYDLNASASASGSNAAQSESTKKRSPEKRPNRSVDRQSGVERRKKRMIKNRESAARSRARKQAYRNELELEAARLLNENEMLKRESEQLRMTVAAQNPTASKRTLQRTLTAPF</sequence>
<evidence type="ECO:0000313" key="10">
    <source>
        <dbReference type="Proteomes" id="UP000317650"/>
    </source>
</evidence>
<dbReference type="Proteomes" id="UP000317650">
    <property type="component" value="Chromosome 9"/>
</dbReference>
<dbReference type="AlphaFoldDB" id="A0A4S8IHZ0"/>
<keyword evidence="6" id="KW-0539">Nucleus</keyword>
<keyword evidence="2" id="KW-0938">Abscisic acid signaling pathway</keyword>
<evidence type="ECO:0000259" key="8">
    <source>
        <dbReference type="PROSITE" id="PS50217"/>
    </source>
</evidence>
<feature type="compositionally biased region" description="Low complexity" evidence="7">
    <location>
        <begin position="65"/>
        <end position="74"/>
    </location>
</feature>
<dbReference type="STRING" id="52838.A0A4S8IHZ0"/>
<dbReference type="SUPFAM" id="SSF57959">
    <property type="entry name" value="Leucine zipper domain"/>
    <property type="match status" value="1"/>
</dbReference>
<dbReference type="GO" id="GO:0003677">
    <property type="term" value="F:DNA binding"/>
    <property type="evidence" value="ECO:0007669"/>
    <property type="project" value="UniProtKB-KW"/>
</dbReference>
<evidence type="ECO:0000256" key="2">
    <source>
        <dbReference type="ARBA" id="ARBA00022682"/>
    </source>
</evidence>
<dbReference type="GO" id="GO:0009738">
    <property type="term" value="P:abscisic acid-activated signaling pathway"/>
    <property type="evidence" value="ECO:0007669"/>
    <property type="project" value="UniProtKB-KW"/>
</dbReference>
<gene>
    <name evidence="9" type="ORF">C4D60_Mb09t20810</name>
</gene>
<reference evidence="9 10" key="1">
    <citation type="journal article" date="2019" name="Nat. Plants">
        <title>Genome sequencing of Musa balbisiana reveals subgenome evolution and function divergence in polyploid bananas.</title>
        <authorList>
            <person name="Yao X."/>
        </authorList>
    </citation>
    <scope>NUCLEOTIDE SEQUENCE [LARGE SCALE GENOMIC DNA]</scope>
    <source>
        <strain evidence="10">cv. DH-PKW</strain>
        <tissue evidence="9">Leaves</tissue>
    </source>
</reference>
<evidence type="ECO:0000256" key="3">
    <source>
        <dbReference type="ARBA" id="ARBA00023015"/>
    </source>
</evidence>
<dbReference type="GO" id="GO:0005634">
    <property type="term" value="C:nucleus"/>
    <property type="evidence" value="ECO:0007669"/>
    <property type="project" value="UniProtKB-SubCell"/>
</dbReference>
<evidence type="ECO:0000256" key="7">
    <source>
        <dbReference type="SAM" id="MobiDB-lite"/>
    </source>
</evidence>
<dbReference type="Gene3D" id="1.20.5.170">
    <property type="match status" value="1"/>
</dbReference>
<comment type="caution">
    <text evidence="9">The sequence shown here is derived from an EMBL/GenBank/DDBJ whole genome shotgun (WGS) entry which is preliminary data.</text>
</comment>
<keyword evidence="5" id="KW-0804">Transcription</keyword>
<feature type="compositionally biased region" description="Low complexity" evidence="7">
    <location>
        <begin position="87"/>
        <end position="100"/>
    </location>
</feature>
<dbReference type="GO" id="GO:0045893">
    <property type="term" value="P:positive regulation of DNA-templated transcription"/>
    <property type="evidence" value="ECO:0007669"/>
    <property type="project" value="InterPro"/>
</dbReference>
<dbReference type="SMART" id="SM00338">
    <property type="entry name" value="BRLZ"/>
    <property type="match status" value="1"/>
</dbReference>
<dbReference type="PROSITE" id="PS00036">
    <property type="entry name" value="BZIP_BASIC"/>
    <property type="match status" value="1"/>
</dbReference>
<dbReference type="InterPro" id="IPR004827">
    <property type="entry name" value="bZIP"/>
</dbReference>
<evidence type="ECO:0000256" key="5">
    <source>
        <dbReference type="ARBA" id="ARBA00023163"/>
    </source>
</evidence>
<feature type="region of interest" description="Disordered" evidence="7">
    <location>
        <begin position="55"/>
        <end position="143"/>
    </location>
</feature>
<feature type="compositionally biased region" description="Basic and acidic residues" evidence="7">
    <location>
        <begin position="101"/>
        <end position="122"/>
    </location>
</feature>
<dbReference type="InterPro" id="IPR046347">
    <property type="entry name" value="bZIP_sf"/>
</dbReference>
<name>A0A4S8IHZ0_MUSBA</name>
<evidence type="ECO:0000313" key="9">
    <source>
        <dbReference type="EMBL" id="THU47925.1"/>
    </source>
</evidence>
<dbReference type="InterPro" id="IPR043452">
    <property type="entry name" value="BZIP46-like"/>
</dbReference>
<accession>A0A4S8IHZ0</accession>
<evidence type="ECO:0000256" key="6">
    <source>
        <dbReference type="ARBA" id="ARBA00023242"/>
    </source>
</evidence>
<organism evidence="9 10">
    <name type="scientific">Musa balbisiana</name>
    <name type="common">Banana</name>
    <dbReference type="NCBI Taxonomy" id="52838"/>
    <lineage>
        <taxon>Eukaryota</taxon>
        <taxon>Viridiplantae</taxon>
        <taxon>Streptophyta</taxon>
        <taxon>Embryophyta</taxon>
        <taxon>Tracheophyta</taxon>
        <taxon>Spermatophyta</taxon>
        <taxon>Magnoliopsida</taxon>
        <taxon>Liliopsida</taxon>
        <taxon>Zingiberales</taxon>
        <taxon>Musaceae</taxon>
        <taxon>Musa</taxon>
    </lineage>
</organism>
<dbReference type="Pfam" id="PF00170">
    <property type="entry name" value="bZIP_1"/>
    <property type="match status" value="1"/>
</dbReference>
<evidence type="ECO:0000256" key="1">
    <source>
        <dbReference type="ARBA" id="ARBA00004123"/>
    </source>
</evidence>
<keyword evidence="10" id="KW-1185">Reference proteome</keyword>
<feature type="domain" description="BZIP" evidence="8">
    <location>
        <begin position="121"/>
        <end position="171"/>
    </location>
</feature>